<proteinExistence type="predicted"/>
<evidence type="ECO:0000259" key="2">
    <source>
        <dbReference type="Pfam" id="PF22725"/>
    </source>
</evidence>
<dbReference type="InterPro" id="IPR051450">
    <property type="entry name" value="Gfo/Idh/MocA_Oxidoreductases"/>
</dbReference>
<feature type="domain" description="Gfo/Idh/MocA-like oxidoreductase N-terminal" evidence="1">
    <location>
        <begin position="23"/>
        <end position="117"/>
    </location>
</feature>
<dbReference type="Pfam" id="PF01408">
    <property type="entry name" value="GFO_IDH_MocA"/>
    <property type="match status" value="1"/>
</dbReference>
<dbReference type="Gene3D" id="3.40.50.720">
    <property type="entry name" value="NAD(P)-binding Rossmann-like Domain"/>
    <property type="match status" value="1"/>
</dbReference>
<dbReference type="RefSeq" id="WP_239673143.1">
    <property type="nucleotide sequence ID" value="NZ_CP049742.1"/>
</dbReference>
<accession>A0A7S8C906</accession>
<dbReference type="SUPFAM" id="SSF51735">
    <property type="entry name" value="NAD(P)-binding Rossmann-fold domains"/>
    <property type="match status" value="1"/>
</dbReference>
<dbReference type="PANTHER" id="PTHR43377:SF1">
    <property type="entry name" value="BILIVERDIN REDUCTASE A"/>
    <property type="match status" value="1"/>
</dbReference>
<keyword evidence="4" id="KW-1185">Reference proteome</keyword>
<reference evidence="3 4" key="1">
    <citation type="submission" date="2019-07" db="EMBL/GenBank/DDBJ databases">
        <title>Genome sequence of 2 isolates from Red Sea Mangroves.</title>
        <authorList>
            <person name="Sefrji F."/>
            <person name="Michoud G."/>
            <person name="Merlino G."/>
            <person name="Daffonchio D."/>
        </authorList>
    </citation>
    <scope>NUCLEOTIDE SEQUENCE [LARGE SCALE GENOMIC DNA]</scope>
    <source>
        <strain evidence="3 4">R1DC41</strain>
    </source>
</reference>
<gene>
    <name evidence="3" type="ORF">G8O30_00910</name>
</gene>
<sequence length="335" mass="36921">MVKLALLSAWHVHTGGFVTEALKHGAELSVVWDDDVTRGKAFADSFATSFNPNLEDVLADPTIDAVMVECATVKHKEVIIKAAKAKKHIFTDKALALSVEDCVEIQEAMEENGVHFIISLESLEIGPYRYAKHLIDDGKLGEITSVYFRRAHQAALDKNMLPSYWFDKSQTGGGVTLDLGCHGLYLLPHFLGKPQKVSCLMNELKGTGSDEISTTVVEFESGAIGTAHTSFVSGKMDNLLEIVGTEGSLIVNGTKPENFRAFLQSFHVEGFEQLSPVPKEAFLLEEKKPIVEFIQAIQRSDFTPSRYYNIEAATGLTRMIECAYESSKSGKVVHY</sequence>
<dbReference type="EMBL" id="CP049742">
    <property type="protein sequence ID" value="QPC45632.1"/>
    <property type="molecule type" value="Genomic_DNA"/>
</dbReference>
<dbReference type="InterPro" id="IPR055170">
    <property type="entry name" value="GFO_IDH_MocA-like_dom"/>
</dbReference>
<dbReference type="AlphaFoldDB" id="A0A7S8C906"/>
<dbReference type="Gene3D" id="3.30.360.10">
    <property type="entry name" value="Dihydrodipicolinate Reductase, domain 2"/>
    <property type="match status" value="1"/>
</dbReference>
<dbReference type="KEGG" id="mcui:G8O30_00910"/>
<dbReference type="PANTHER" id="PTHR43377">
    <property type="entry name" value="BILIVERDIN REDUCTASE A"/>
    <property type="match status" value="1"/>
</dbReference>
<organism evidence="3 4">
    <name type="scientific">Mangrovibacillus cuniculi</name>
    <dbReference type="NCBI Taxonomy" id="2593652"/>
    <lineage>
        <taxon>Bacteria</taxon>
        <taxon>Bacillati</taxon>
        <taxon>Bacillota</taxon>
        <taxon>Bacilli</taxon>
        <taxon>Bacillales</taxon>
        <taxon>Bacillaceae</taxon>
        <taxon>Mangrovibacillus</taxon>
    </lineage>
</organism>
<evidence type="ECO:0000313" key="4">
    <source>
        <dbReference type="Proteomes" id="UP000593626"/>
    </source>
</evidence>
<evidence type="ECO:0000259" key="1">
    <source>
        <dbReference type="Pfam" id="PF01408"/>
    </source>
</evidence>
<dbReference type="GO" id="GO:0000166">
    <property type="term" value="F:nucleotide binding"/>
    <property type="evidence" value="ECO:0007669"/>
    <property type="project" value="InterPro"/>
</dbReference>
<protein>
    <submittedName>
        <fullName evidence="3">Gfo/Idh/MocA family oxidoreductase</fullName>
    </submittedName>
</protein>
<name>A0A7S8C906_9BACI</name>
<dbReference type="Pfam" id="PF22725">
    <property type="entry name" value="GFO_IDH_MocA_C3"/>
    <property type="match status" value="1"/>
</dbReference>
<dbReference type="InterPro" id="IPR036291">
    <property type="entry name" value="NAD(P)-bd_dom_sf"/>
</dbReference>
<feature type="domain" description="GFO/IDH/MocA-like oxidoreductase" evidence="2">
    <location>
        <begin position="128"/>
        <end position="249"/>
    </location>
</feature>
<dbReference type="Proteomes" id="UP000593626">
    <property type="component" value="Chromosome"/>
</dbReference>
<dbReference type="SUPFAM" id="SSF55347">
    <property type="entry name" value="Glyceraldehyde-3-phosphate dehydrogenase-like, C-terminal domain"/>
    <property type="match status" value="1"/>
</dbReference>
<evidence type="ECO:0000313" key="3">
    <source>
        <dbReference type="EMBL" id="QPC45632.1"/>
    </source>
</evidence>
<dbReference type="InterPro" id="IPR000683">
    <property type="entry name" value="Gfo/Idh/MocA-like_OxRdtase_N"/>
</dbReference>